<dbReference type="Pfam" id="PF03134">
    <property type="entry name" value="TB2_DP1_HVA22"/>
    <property type="match status" value="1"/>
</dbReference>
<dbReference type="PANTHER" id="PTHR12300:SF117">
    <property type="entry name" value="LP05237P-RELATED"/>
    <property type="match status" value="1"/>
</dbReference>
<accession>A0AAV0I0M7</accession>
<organism evidence="3 4">
    <name type="scientific">Linum tenue</name>
    <dbReference type="NCBI Taxonomy" id="586396"/>
    <lineage>
        <taxon>Eukaryota</taxon>
        <taxon>Viridiplantae</taxon>
        <taxon>Streptophyta</taxon>
        <taxon>Embryophyta</taxon>
        <taxon>Tracheophyta</taxon>
        <taxon>Spermatophyta</taxon>
        <taxon>Magnoliopsida</taxon>
        <taxon>eudicotyledons</taxon>
        <taxon>Gunneridae</taxon>
        <taxon>Pentapetalae</taxon>
        <taxon>rosids</taxon>
        <taxon>fabids</taxon>
        <taxon>Malpighiales</taxon>
        <taxon>Linaceae</taxon>
        <taxon>Linum</taxon>
    </lineage>
</organism>
<comment type="similarity">
    <text evidence="1">Belongs to the DP1 family.</text>
</comment>
<evidence type="ECO:0000313" key="3">
    <source>
        <dbReference type="EMBL" id="CAI0391195.1"/>
    </source>
</evidence>
<evidence type="ECO:0000313" key="4">
    <source>
        <dbReference type="Proteomes" id="UP001154282"/>
    </source>
</evidence>
<keyword evidence="1" id="KW-0472">Membrane</keyword>
<proteinExistence type="inferred from homology"/>
<comment type="caution">
    <text evidence="3">The sequence shown here is derived from an EMBL/GenBank/DDBJ whole genome shotgun (WGS) entry which is preliminary data.</text>
</comment>
<comment type="subcellular location">
    <subcellularLocation>
        <location evidence="1">Membrane</location>
        <topology evidence="1">Multi-pass membrane protein</topology>
    </subcellularLocation>
</comment>
<feature type="compositionally biased region" description="Basic residues" evidence="2">
    <location>
        <begin position="227"/>
        <end position="236"/>
    </location>
</feature>
<feature type="transmembrane region" description="Helical" evidence="1">
    <location>
        <begin position="37"/>
        <end position="53"/>
    </location>
</feature>
<evidence type="ECO:0000256" key="1">
    <source>
        <dbReference type="RuleBase" id="RU362006"/>
    </source>
</evidence>
<dbReference type="Proteomes" id="UP001154282">
    <property type="component" value="Unassembled WGS sequence"/>
</dbReference>
<dbReference type="PANTHER" id="PTHR12300">
    <property type="entry name" value="HVA22-LIKE PROTEINS"/>
    <property type="match status" value="1"/>
</dbReference>
<protein>
    <recommendedName>
        <fullName evidence="1">HVA22-like protein</fullName>
    </recommendedName>
</protein>
<keyword evidence="1" id="KW-0812">Transmembrane</keyword>
<dbReference type="InterPro" id="IPR004345">
    <property type="entry name" value="TB2_DP1_HVA22"/>
</dbReference>
<dbReference type="EMBL" id="CAMGYJ010000003">
    <property type="protein sequence ID" value="CAI0391195.1"/>
    <property type="molecule type" value="Genomic_DNA"/>
</dbReference>
<evidence type="ECO:0000256" key="2">
    <source>
        <dbReference type="SAM" id="MobiDB-lite"/>
    </source>
</evidence>
<feature type="compositionally biased region" description="Low complexity" evidence="2">
    <location>
        <begin position="176"/>
        <end position="185"/>
    </location>
</feature>
<dbReference type="GO" id="GO:0016020">
    <property type="term" value="C:membrane"/>
    <property type="evidence" value="ECO:0007669"/>
    <property type="project" value="UniProtKB-SubCell"/>
</dbReference>
<feature type="compositionally biased region" description="Low complexity" evidence="2">
    <location>
        <begin position="153"/>
        <end position="167"/>
    </location>
</feature>
<dbReference type="AlphaFoldDB" id="A0AAV0I0M7"/>
<sequence length="236" mass="27418">MLGDFINRCLLLFFGYAYPAFECFKSAEKNKINMEEVIFWCQYWIIVALITVFERFGDFFLSWLPFYGEAKLGFFIWLWYPKTKGTCFMYNNFLKPYVAKHETEIDRKLQEVRARVWDFTIYYWQNCAKLGQSTIFQVLEQLATQSVRFGNATATKQTQKKTGSSVPVAPPPPESPSARRSGSGRWTPRAASRLNRESGAADSPRFQRQLTGEMMDGDNDELQQAKMRLRRSTPIS</sequence>
<feature type="region of interest" description="Disordered" evidence="2">
    <location>
        <begin position="153"/>
        <end position="236"/>
    </location>
</feature>
<feature type="transmembrane region" description="Helical" evidence="1">
    <location>
        <begin position="59"/>
        <end position="80"/>
    </location>
</feature>
<gene>
    <name evidence="3" type="ORF">LITE_LOCUS7051</name>
</gene>
<name>A0AAV0I0M7_9ROSI</name>
<reference evidence="3" key="1">
    <citation type="submission" date="2022-08" db="EMBL/GenBank/DDBJ databases">
        <authorList>
            <person name="Gutierrez-Valencia J."/>
        </authorList>
    </citation>
    <scope>NUCLEOTIDE SEQUENCE</scope>
</reference>
<keyword evidence="1" id="KW-1133">Transmembrane helix</keyword>
<keyword evidence="4" id="KW-1185">Reference proteome</keyword>